<dbReference type="Proteomes" id="UP000245469">
    <property type="component" value="Unassembled WGS sequence"/>
</dbReference>
<dbReference type="InterPro" id="IPR043128">
    <property type="entry name" value="Rev_trsase/Diguanyl_cyclase"/>
</dbReference>
<evidence type="ECO:0000313" key="3">
    <source>
        <dbReference type="EMBL" id="PWJ54459.1"/>
    </source>
</evidence>
<dbReference type="RefSeq" id="WP_109773791.1">
    <property type="nucleotide sequence ID" value="NZ_QGDQ01000007.1"/>
</dbReference>
<keyword evidence="4" id="KW-1185">Reference proteome</keyword>
<accession>A0A316AAN2</accession>
<dbReference type="PANTHER" id="PTHR45138">
    <property type="entry name" value="REGULATORY COMPONENTS OF SENSORY TRANSDUCTION SYSTEM"/>
    <property type="match status" value="1"/>
</dbReference>
<feature type="region of interest" description="Disordered" evidence="1">
    <location>
        <begin position="122"/>
        <end position="143"/>
    </location>
</feature>
<dbReference type="Gene3D" id="3.30.70.270">
    <property type="match status" value="1"/>
</dbReference>
<dbReference type="GO" id="GO:0005886">
    <property type="term" value="C:plasma membrane"/>
    <property type="evidence" value="ECO:0007669"/>
    <property type="project" value="TreeGrafter"/>
</dbReference>
<dbReference type="GO" id="GO:0052621">
    <property type="term" value="F:diguanylate cyclase activity"/>
    <property type="evidence" value="ECO:0007669"/>
    <property type="project" value="TreeGrafter"/>
</dbReference>
<dbReference type="InterPro" id="IPR050469">
    <property type="entry name" value="Diguanylate_Cyclase"/>
</dbReference>
<dbReference type="GO" id="GO:0043709">
    <property type="term" value="P:cell adhesion involved in single-species biofilm formation"/>
    <property type="evidence" value="ECO:0007669"/>
    <property type="project" value="TreeGrafter"/>
</dbReference>
<comment type="caution">
    <text evidence="3">The sequence shown here is derived from an EMBL/GenBank/DDBJ whole genome shotgun (WGS) entry which is preliminary data.</text>
</comment>
<dbReference type="PANTHER" id="PTHR45138:SF9">
    <property type="entry name" value="DIGUANYLATE CYCLASE DGCM-RELATED"/>
    <property type="match status" value="1"/>
</dbReference>
<dbReference type="SMART" id="SM00267">
    <property type="entry name" value="GGDEF"/>
    <property type="match status" value="1"/>
</dbReference>
<dbReference type="PROSITE" id="PS50887">
    <property type="entry name" value="GGDEF"/>
    <property type="match status" value="1"/>
</dbReference>
<dbReference type="GO" id="GO:1902201">
    <property type="term" value="P:negative regulation of bacterial-type flagellum-dependent cell motility"/>
    <property type="evidence" value="ECO:0007669"/>
    <property type="project" value="TreeGrafter"/>
</dbReference>
<name>A0A316AAN2_9ACTN</name>
<evidence type="ECO:0000256" key="1">
    <source>
        <dbReference type="SAM" id="MobiDB-lite"/>
    </source>
</evidence>
<dbReference type="EMBL" id="QGDQ01000007">
    <property type="protein sequence ID" value="PWJ54459.1"/>
    <property type="molecule type" value="Genomic_DNA"/>
</dbReference>
<proteinExistence type="predicted"/>
<evidence type="ECO:0000259" key="2">
    <source>
        <dbReference type="PROSITE" id="PS50887"/>
    </source>
</evidence>
<feature type="compositionally biased region" description="Low complexity" evidence="1">
    <location>
        <begin position="124"/>
        <end position="143"/>
    </location>
</feature>
<evidence type="ECO:0000313" key="4">
    <source>
        <dbReference type="Proteomes" id="UP000245469"/>
    </source>
</evidence>
<reference evidence="3 4" key="1">
    <citation type="submission" date="2018-03" db="EMBL/GenBank/DDBJ databases">
        <title>Genomic Encyclopedia of Archaeal and Bacterial Type Strains, Phase II (KMG-II): from individual species to whole genera.</title>
        <authorList>
            <person name="Goeker M."/>
        </authorList>
    </citation>
    <scope>NUCLEOTIDE SEQUENCE [LARGE SCALE GENOMIC DNA]</scope>
    <source>
        <strain evidence="3 4">DSM 44889</strain>
    </source>
</reference>
<organism evidence="3 4">
    <name type="scientific">Quadrisphaera granulorum</name>
    <dbReference type="NCBI Taxonomy" id="317664"/>
    <lineage>
        <taxon>Bacteria</taxon>
        <taxon>Bacillati</taxon>
        <taxon>Actinomycetota</taxon>
        <taxon>Actinomycetes</taxon>
        <taxon>Kineosporiales</taxon>
        <taxon>Kineosporiaceae</taxon>
        <taxon>Quadrisphaera</taxon>
    </lineage>
</organism>
<dbReference type="SUPFAM" id="SSF55073">
    <property type="entry name" value="Nucleotide cyclase"/>
    <property type="match status" value="1"/>
</dbReference>
<gene>
    <name evidence="3" type="ORF">BXY45_107155</name>
</gene>
<dbReference type="InterPro" id="IPR029787">
    <property type="entry name" value="Nucleotide_cyclase"/>
</dbReference>
<feature type="domain" description="GGDEF" evidence="2">
    <location>
        <begin position="1"/>
        <end position="126"/>
    </location>
</feature>
<dbReference type="AlphaFoldDB" id="A0A316AAN2"/>
<protein>
    <submittedName>
        <fullName evidence="3">Diguanylate cyclase with GGDEF domain</fullName>
    </submittedName>
</protein>
<dbReference type="OrthoDB" id="9812260at2"/>
<sequence length="143" mass="14592">MPVVVVHVLARAVHAAQARAEQLARTDALTGVLNRQGMGESAAVIGSWNDAAAADAVAERLLAAVEQRDIPGLPRVTISIGTASVQAVDVLAHEPSEVLACLVDQADQGLYQAKHAGRNRFCRSSGPAGAPSQSGAPGARIGA</sequence>
<dbReference type="InterPro" id="IPR000160">
    <property type="entry name" value="GGDEF_dom"/>
</dbReference>